<name>A0A1I5Q6D5_9PSED</name>
<proteinExistence type="predicted"/>
<sequence>MSRMFSLLALLAALYLAICAAVWVFQRSLIYFPQPLAISHPDTLLRLAVDEGEVLVSVRPRAGPNALIYFGGNAEDVSLNLPEFAQAFPEHALYLMHYRGYGGSAGSPSEAAIQRDALALFDRVHAAHPRVVVMGRSLGSAVAVRLASQRPASRLVLITPFDSLLKFATRQFPYLPIKWLLKDRFESSTYAARIRVPTLLVAAEHDEIIPRASTEALYRHFPPGVARLEMIAGEGHNTISESPAYLPLLRAAL</sequence>
<dbReference type="RefSeq" id="WP_090500191.1">
    <property type="nucleotide sequence ID" value="NZ_FOWX01000010.1"/>
</dbReference>
<dbReference type="EMBL" id="FOWX01000010">
    <property type="protein sequence ID" value="SFP41843.1"/>
    <property type="molecule type" value="Genomic_DNA"/>
</dbReference>
<dbReference type="SUPFAM" id="SSF53474">
    <property type="entry name" value="alpha/beta-Hydrolases"/>
    <property type="match status" value="1"/>
</dbReference>
<accession>A0A1I5Q6D5</accession>
<dbReference type="InterPro" id="IPR022742">
    <property type="entry name" value="Hydrolase_4"/>
</dbReference>
<dbReference type="PANTHER" id="PTHR12277">
    <property type="entry name" value="ALPHA/BETA HYDROLASE DOMAIN-CONTAINING PROTEIN"/>
    <property type="match status" value="1"/>
</dbReference>
<dbReference type="Proteomes" id="UP000198784">
    <property type="component" value="Unassembled WGS sequence"/>
</dbReference>
<organism evidence="2 3">
    <name type="scientific">Pseudomonas borbori</name>
    <dbReference type="NCBI Taxonomy" id="289003"/>
    <lineage>
        <taxon>Bacteria</taxon>
        <taxon>Pseudomonadati</taxon>
        <taxon>Pseudomonadota</taxon>
        <taxon>Gammaproteobacteria</taxon>
        <taxon>Pseudomonadales</taxon>
        <taxon>Pseudomonadaceae</taxon>
        <taxon>Pseudomonas</taxon>
    </lineage>
</organism>
<keyword evidence="3" id="KW-1185">Reference proteome</keyword>
<evidence type="ECO:0000313" key="3">
    <source>
        <dbReference type="Proteomes" id="UP000198784"/>
    </source>
</evidence>
<evidence type="ECO:0000259" key="1">
    <source>
        <dbReference type="Pfam" id="PF12146"/>
    </source>
</evidence>
<protein>
    <recommendedName>
        <fullName evidence="1">Serine aminopeptidase S33 domain-containing protein</fullName>
    </recommendedName>
</protein>
<dbReference type="AlphaFoldDB" id="A0A1I5Q6D5"/>
<evidence type="ECO:0000313" key="2">
    <source>
        <dbReference type="EMBL" id="SFP41843.1"/>
    </source>
</evidence>
<dbReference type="InterPro" id="IPR029058">
    <property type="entry name" value="AB_hydrolase_fold"/>
</dbReference>
<dbReference type="STRING" id="289003.SAMN05216190_11024"/>
<dbReference type="OrthoDB" id="9798884at2"/>
<gene>
    <name evidence="2" type="ORF">SAMN05216190_11024</name>
</gene>
<dbReference type="Gene3D" id="3.40.50.1820">
    <property type="entry name" value="alpha/beta hydrolase"/>
    <property type="match status" value="1"/>
</dbReference>
<feature type="domain" description="Serine aminopeptidase S33" evidence="1">
    <location>
        <begin position="90"/>
        <end position="161"/>
    </location>
</feature>
<reference evidence="3" key="1">
    <citation type="submission" date="2016-10" db="EMBL/GenBank/DDBJ databases">
        <authorList>
            <person name="Varghese N."/>
            <person name="Submissions S."/>
        </authorList>
    </citation>
    <scope>NUCLEOTIDE SEQUENCE [LARGE SCALE GENOMIC DNA]</scope>
    <source>
        <strain evidence="3">DSM 17834</strain>
    </source>
</reference>
<dbReference type="PANTHER" id="PTHR12277:SF81">
    <property type="entry name" value="PROTEIN ABHD13"/>
    <property type="match status" value="1"/>
</dbReference>
<dbReference type="Pfam" id="PF12146">
    <property type="entry name" value="Hydrolase_4"/>
    <property type="match status" value="1"/>
</dbReference>